<organism evidence="1">
    <name type="scientific">Acidithiobacillus ferrivorans</name>
    <dbReference type="NCBI Taxonomy" id="160808"/>
    <lineage>
        <taxon>Bacteria</taxon>
        <taxon>Pseudomonadati</taxon>
        <taxon>Pseudomonadota</taxon>
        <taxon>Acidithiobacillia</taxon>
        <taxon>Acidithiobacillales</taxon>
        <taxon>Acidithiobacillaceae</taxon>
        <taxon>Acidithiobacillus</taxon>
    </lineage>
</organism>
<keyword evidence="3" id="KW-1185">Reference proteome</keyword>
<sequence>MNITVQHTEVGRYALISTAPGSEIALLLDDAIPTAQSIRRHAEALRLHATPKIHPFAALIDEAADRYEMGIQ</sequence>
<name>A0A060UQV4_9PROT</name>
<dbReference type="AlphaFoldDB" id="A0A060UQV4"/>
<dbReference type="Proteomes" id="UP000193925">
    <property type="component" value="Chromosome AFERRI"/>
</dbReference>
<dbReference type="RefSeq" id="WP_035193239.1">
    <property type="nucleotide sequence ID" value="NZ_CCCS020000035.1"/>
</dbReference>
<protein>
    <submittedName>
        <fullName evidence="1">Uncharacterized protein</fullName>
    </submittedName>
</protein>
<dbReference type="EMBL" id="CCCS020000035">
    <property type="protein sequence ID" value="CDQ10676.1"/>
    <property type="molecule type" value="Genomic_DNA"/>
</dbReference>
<evidence type="ECO:0000313" key="2">
    <source>
        <dbReference type="EMBL" id="SMH64702.1"/>
    </source>
</evidence>
<dbReference type="EMBL" id="LT841305">
    <property type="protein sequence ID" value="SMH64702.1"/>
    <property type="molecule type" value="Genomic_DNA"/>
</dbReference>
<reference evidence="1" key="2">
    <citation type="submission" date="2014-07" db="EMBL/GenBank/DDBJ databases">
        <title>Initial genome analysis of the psychrotolerant acidophile Acidithiobacillus ferrivorans CF27: insights into iron and sulfur oxidation pathways and into biofilm formation.</title>
        <authorList>
            <person name="Talla E."/>
            <person name="Hedrich S."/>
            <person name="Mangenot S."/>
            <person name="Ji B."/>
            <person name="Johnson D.B."/>
            <person name="Barbe V."/>
            <person name="Bonnefoy V."/>
        </authorList>
    </citation>
    <scope>NUCLEOTIDE SEQUENCE [LARGE SCALE GENOMIC DNA]</scope>
    <source>
        <strain evidence="1">CF27</strain>
    </source>
</reference>
<reference evidence="2 3" key="3">
    <citation type="submission" date="2017-03" db="EMBL/GenBank/DDBJ databases">
        <authorList>
            <person name="Regsiter A."/>
            <person name="William W."/>
        </authorList>
    </citation>
    <scope>NUCLEOTIDE SEQUENCE [LARGE SCALE GENOMIC DNA]</scope>
    <source>
        <strain evidence="2">PRJEB5721</strain>
    </source>
</reference>
<gene>
    <name evidence="2" type="ORF">AFERRI_10736</name>
    <name evidence="1" type="ORF">AFERRI_400457</name>
</gene>
<reference evidence="1" key="1">
    <citation type="submission" date="2014-03" db="EMBL/GenBank/DDBJ databases">
        <authorList>
            <person name="Genoscope - CEA"/>
        </authorList>
    </citation>
    <scope>NUCLEOTIDE SEQUENCE [LARGE SCALE GENOMIC DNA]</scope>
    <source>
        <strain evidence="1">CF27</strain>
    </source>
</reference>
<proteinExistence type="predicted"/>
<accession>A0A060UQV4</accession>
<evidence type="ECO:0000313" key="3">
    <source>
        <dbReference type="Proteomes" id="UP000193925"/>
    </source>
</evidence>
<evidence type="ECO:0000313" key="1">
    <source>
        <dbReference type="EMBL" id="CDQ10676.1"/>
    </source>
</evidence>